<keyword evidence="6" id="KW-1185">Reference proteome</keyword>
<evidence type="ECO:0000313" key="5">
    <source>
        <dbReference type="EMBL" id="TFF17214.1"/>
    </source>
</evidence>
<dbReference type="InterPro" id="IPR005053">
    <property type="entry name" value="MobA_MobL"/>
</dbReference>
<evidence type="ECO:0000256" key="2">
    <source>
        <dbReference type="ARBA" id="ARBA00022971"/>
    </source>
</evidence>
<evidence type="ECO:0000313" key="6">
    <source>
        <dbReference type="Proteomes" id="UP000298179"/>
    </source>
</evidence>
<organism evidence="5 6">
    <name type="scientific">Jiella endophytica</name>
    <dbReference type="NCBI Taxonomy" id="2558362"/>
    <lineage>
        <taxon>Bacteria</taxon>
        <taxon>Pseudomonadati</taxon>
        <taxon>Pseudomonadota</taxon>
        <taxon>Alphaproteobacteria</taxon>
        <taxon>Hyphomicrobiales</taxon>
        <taxon>Aurantimonadaceae</taxon>
        <taxon>Jiella</taxon>
    </lineage>
</organism>
<sequence>MASYHFAVQVLRRGSKVDARTGETRPGASAVAAAAYRARTVLTDERRGVVQDYRHKGGLQHAEIMLPDGAAQWLGDREKLWNHVEALETRKDAQLAREINLALPHELTDAQRIALVRQFVGSEFVSRGMVADIAWHKPVAEHGDDPRNYHAHIMLTLRQATGSGLRRVKTREWNSRELLGEWREAWRDHQNSMLREAGHSARVDHRSLAEQREEAVQRRDFRQAARLDRLPEIHVGPRARKIAQRQAVPESHAWLVGPRRPRRQDDPHRFGFVHPIVRETMRVEAYERRTLDYRRIDQGSRVDRLSQIHAGNDRRLEDWLVRKERQLARLSRKLDRWSQDLAFKLEGQVGGRKYRWLRAQKAAAEKAERERQRQKLAARARRLQLIRELKAELELVFIAARGGREAVLARQRQIAAWRKPMVRGWERDRGEGRRR</sequence>
<evidence type="ECO:0000256" key="1">
    <source>
        <dbReference type="ARBA" id="ARBA00010873"/>
    </source>
</evidence>
<name>A0A4Y8R7Q2_9HYPH</name>
<dbReference type="Proteomes" id="UP000298179">
    <property type="component" value="Unassembled WGS sequence"/>
</dbReference>
<dbReference type="OrthoDB" id="1826980at2"/>
<evidence type="ECO:0000259" key="4">
    <source>
        <dbReference type="Pfam" id="PF03389"/>
    </source>
</evidence>
<reference evidence="5 6" key="1">
    <citation type="submission" date="2019-03" db="EMBL/GenBank/DDBJ databases">
        <title>Jiella endophytica sp. nov., a novel endophytic bacterium isolated from root of Ficus microcarpa Linn. f.</title>
        <authorList>
            <person name="Tuo L."/>
        </authorList>
    </citation>
    <scope>NUCLEOTIDE SEQUENCE [LARGE SCALE GENOMIC DNA]</scope>
    <source>
        <strain evidence="5 6">CBS5Q-3</strain>
    </source>
</reference>
<gene>
    <name evidence="5" type="ORF">E3C22_24080</name>
</gene>
<feature type="coiled-coil region" evidence="3">
    <location>
        <begin position="320"/>
        <end position="379"/>
    </location>
</feature>
<proteinExistence type="inferred from homology"/>
<dbReference type="EMBL" id="SOZD01000019">
    <property type="protein sequence ID" value="TFF17214.1"/>
    <property type="molecule type" value="Genomic_DNA"/>
</dbReference>
<accession>A0A4Y8R7Q2</accession>
<dbReference type="Pfam" id="PF03389">
    <property type="entry name" value="MobA_MobL"/>
    <property type="match status" value="1"/>
</dbReference>
<feature type="domain" description="MobA/MobL protein" evidence="4">
    <location>
        <begin position="29"/>
        <end position="243"/>
    </location>
</feature>
<keyword evidence="3" id="KW-0175">Coiled coil</keyword>
<protein>
    <recommendedName>
        <fullName evidence="4">MobA/MobL protein domain-containing protein</fullName>
    </recommendedName>
</protein>
<evidence type="ECO:0000256" key="3">
    <source>
        <dbReference type="SAM" id="Coils"/>
    </source>
</evidence>
<dbReference type="NCBIfam" id="NF041496">
    <property type="entry name" value="MobQ"/>
    <property type="match status" value="1"/>
</dbReference>
<comment type="similarity">
    <text evidence="1">Belongs to the MobA/MobL family.</text>
</comment>
<dbReference type="Gene3D" id="3.30.930.30">
    <property type="match status" value="1"/>
</dbReference>
<dbReference type="AlphaFoldDB" id="A0A4Y8R7Q2"/>
<keyword evidence="2" id="KW-0184">Conjugation</keyword>
<comment type="caution">
    <text evidence="5">The sequence shown here is derived from an EMBL/GenBank/DDBJ whole genome shotgun (WGS) entry which is preliminary data.</text>
</comment>